<feature type="chain" id="PRO_5035876296" description="Galactose oxidase" evidence="1">
    <location>
        <begin position="19"/>
        <end position="330"/>
    </location>
</feature>
<evidence type="ECO:0000313" key="2">
    <source>
        <dbReference type="EMBL" id="MBP3943391.1"/>
    </source>
</evidence>
<dbReference type="Pfam" id="PF01344">
    <property type="entry name" value="Kelch_1"/>
    <property type="match status" value="1"/>
</dbReference>
<gene>
    <name evidence="2" type="ORF">J5U18_07425</name>
</gene>
<dbReference type="InterPro" id="IPR015915">
    <property type="entry name" value="Kelch-typ_b-propeller"/>
</dbReference>
<dbReference type="PROSITE" id="PS51257">
    <property type="entry name" value="PROKAR_LIPOPROTEIN"/>
    <property type="match status" value="1"/>
</dbReference>
<keyword evidence="1" id="KW-0732">Signal</keyword>
<dbReference type="SUPFAM" id="SSF117281">
    <property type="entry name" value="Kelch motif"/>
    <property type="match status" value="2"/>
</dbReference>
<organism evidence="2 3">
    <name type="scientific">Rhinopithecimicrobium faecis</name>
    <dbReference type="NCBI Taxonomy" id="2820698"/>
    <lineage>
        <taxon>Bacteria</taxon>
        <taxon>Pseudomonadati</taxon>
        <taxon>Bacteroidota</taxon>
        <taxon>Sphingobacteriia</taxon>
        <taxon>Sphingobacteriales</taxon>
        <taxon>Sphingobacteriaceae</taxon>
        <taxon>Rhinopithecimicrobium</taxon>
    </lineage>
</organism>
<dbReference type="Gene3D" id="2.120.10.80">
    <property type="entry name" value="Kelch-type beta propeller"/>
    <property type="match status" value="2"/>
</dbReference>
<evidence type="ECO:0000313" key="3">
    <source>
        <dbReference type="Proteomes" id="UP000679691"/>
    </source>
</evidence>
<proteinExistence type="predicted"/>
<dbReference type="Pfam" id="PF24681">
    <property type="entry name" value="Kelch_KLHDC2_KLHL20_DRC7"/>
    <property type="match status" value="1"/>
</dbReference>
<comment type="caution">
    <text evidence="2">The sequence shown here is derived from an EMBL/GenBank/DDBJ whole genome shotgun (WGS) entry which is preliminary data.</text>
</comment>
<dbReference type="AlphaFoldDB" id="A0A8T4HFE1"/>
<accession>A0A8T4HFE1</accession>
<name>A0A8T4HFE1_9SPHI</name>
<protein>
    <recommendedName>
        <fullName evidence="4">Galactose oxidase</fullName>
    </recommendedName>
</protein>
<sequence length="330" mass="36253">MNKKNWLMMLLTFVVAFATFSSCKKSDEEANEVDEWVKVSALDGDPRSAAAGFQIGNIGYISTGLIGANDRAQDTWAFNTQSGEWIKKADFPGAKRNEAVGFAIGNQGFVGTGFDGNSALNDFYKFDQTTNTWTKIADFPGEARYGAVAFSIGNFGYVGCGTTSNDKNLKDFYKYDPATNKWESITSNIVNKRKNPFVFVINNKAYIGGGVDNNLFVEDFYEFDGQKFTQLEDIKSKSTSSSTYNVTRKSATTMVINNLGYVVGGSNPSVLSSIWEYNPATKTWNDDNQVFQGSARESAVSFSANGAGFVVTGKNGTSRYDDNWKFTPVK</sequence>
<dbReference type="EMBL" id="JAGKSB010000007">
    <property type="protein sequence ID" value="MBP3943391.1"/>
    <property type="molecule type" value="Genomic_DNA"/>
</dbReference>
<keyword evidence="3" id="KW-1185">Reference proteome</keyword>
<evidence type="ECO:0008006" key="4">
    <source>
        <dbReference type="Google" id="ProtNLM"/>
    </source>
</evidence>
<dbReference type="RefSeq" id="WP_353546885.1">
    <property type="nucleotide sequence ID" value="NZ_JAGKSB010000007.1"/>
</dbReference>
<feature type="signal peptide" evidence="1">
    <location>
        <begin position="1"/>
        <end position="18"/>
    </location>
</feature>
<dbReference type="InterPro" id="IPR006652">
    <property type="entry name" value="Kelch_1"/>
</dbReference>
<reference evidence="2" key="1">
    <citation type="submission" date="2021-03" db="EMBL/GenBank/DDBJ databases">
        <authorList>
            <person name="Lu T."/>
            <person name="Wang Q."/>
            <person name="Han X."/>
        </authorList>
    </citation>
    <scope>NUCLEOTIDE SEQUENCE</scope>
    <source>
        <strain evidence="2">WQ 2009</strain>
    </source>
</reference>
<evidence type="ECO:0000256" key="1">
    <source>
        <dbReference type="SAM" id="SignalP"/>
    </source>
</evidence>
<dbReference type="Proteomes" id="UP000679691">
    <property type="component" value="Unassembled WGS sequence"/>
</dbReference>
<dbReference type="PANTHER" id="PTHR45632">
    <property type="entry name" value="LD33804P"/>
    <property type="match status" value="1"/>
</dbReference>